<dbReference type="GeneID" id="54555889"/>
<reference evidence="5" key="1">
    <citation type="journal article" date="2020" name="Stud. Mycol.">
        <title>101 Dothideomycetes genomes: a test case for predicting lifestyles and emergence of pathogens.</title>
        <authorList>
            <person name="Haridas S."/>
            <person name="Albert R."/>
            <person name="Binder M."/>
            <person name="Bloem J."/>
            <person name="Labutti K."/>
            <person name="Salamov A."/>
            <person name="Andreopoulos B."/>
            <person name="Baker S."/>
            <person name="Barry K."/>
            <person name="Bills G."/>
            <person name="Bluhm B."/>
            <person name="Cannon C."/>
            <person name="Castanera R."/>
            <person name="Culley D."/>
            <person name="Daum C."/>
            <person name="Ezra D."/>
            <person name="Gonzalez J."/>
            <person name="Henrissat B."/>
            <person name="Kuo A."/>
            <person name="Liang C."/>
            <person name="Lipzen A."/>
            <person name="Lutzoni F."/>
            <person name="Magnuson J."/>
            <person name="Mondo S."/>
            <person name="Nolan M."/>
            <person name="Ohm R."/>
            <person name="Pangilinan J."/>
            <person name="Park H.-J."/>
            <person name="Ramirez L."/>
            <person name="Alfaro M."/>
            <person name="Sun H."/>
            <person name="Tritt A."/>
            <person name="Yoshinaga Y."/>
            <person name="Zwiers L.-H."/>
            <person name="Turgeon B."/>
            <person name="Goodwin S."/>
            <person name="Spatafora J."/>
            <person name="Crous P."/>
            <person name="Grigoriev I."/>
        </authorList>
    </citation>
    <scope>NUCLEOTIDE SEQUENCE</scope>
    <source>
        <strain evidence="5">CBS 379.55</strain>
    </source>
</reference>
<feature type="region of interest" description="Disordered" evidence="4">
    <location>
        <begin position="165"/>
        <end position="214"/>
    </location>
</feature>
<dbReference type="GO" id="GO:0003723">
    <property type="term" value="F:RNA binding"/>
    <property type="evidence" value="ECO:0007669"/>
    <property type="project" value="TreeGrafter"/>
</dbReference>
<dbReference type="Pfam" id="PF12328">
    <property type="entry name" value="Rpp20"/>
    <property type="match status" value="1"/>
</dbReference>
<dbReference type="GO" id="GO:0000294">
    <property type="term" value="P:nuclear-transcribed mRNA catabolic process, RNase MRP-dependent"/>
    <property type="evidence" value="ECO:0007669"/>
    <property type="project" value="TreeGrafter"/>
</dbReference>
<feature type="compositionally biased region" description="Low complexity" evidence="4">
    <location>
        <begin position="43"/>
        <end position="63"/>
    </location>
</feature>
<name>A0A6A6JJT0_WESOR</name>
<dbReference type="EMBL" id="ML986495">
    <property type="protein sequence ID" value="KAF2275946.1"/>
    <property type="molecule type" value="Genomic_DNA"/>
</dbReference>
<feature type="compositionally biased region" description="Basic and acidic residues" evidence="4">
    <location>
        <begin position="318"/>
        <end position="346"/>
    </location>
</feature>
<dbReference type="GO" id="GO:0000171">
    <property type="term" value="F:ribonuclease MRP activity"/>
    <property type="evidence" value="ECO:0007669"/>
    <property type="project" value="TreeGrafter"/>
</dbReference>
<feature type="compositionally biased region" description="Basic residues" evidence="4">
    <location>
        <begin position="179"/>
        <end position="189"/>
    </location>
</feature>
<feature type="region of interest" description="Disordered" evidence="4">
    <location>
        <begin position="1"/>
        <end position="134"/>
    </location>
</feature>
<feature type="region of interest" description="Disordered" evidence="4">
    <location>
        <begin position="297"/>
        <end position="364"/>
    </location>
</feature>
<evidence type="ECO:0000313" key="6">
    <source>
        <dbReference type="Proteomes" id="UP000800097"/>
    </source>
</evidence>
<dbReference type="GO" id="GO:0034965">
    <property type="term" value="P:intronic box C/D snoRNA processing"/>
    <property type="evidence" value="ECO:0007669"/>
    <property type="project" value="TreeGrafter"/>
</dbReference>
<dbReference type="OrthoDB" id="5416589at2759"/>
<evidence type="ECO:0000256" key="1">
    <source>
        <dbReference type="ARBA" id="ARBA00004123"/>
    </source>
</evidence>
<comment type="subcellular location">
    <subcellularLocation>
        <location evidence="1">Nucleus</location>
    </subcellularLocation>
</comment>
<dbReference type="GO" id="GO:0004526">
    <property type="term" value="F:ribonuclease P activity"/>
    <property type="evidence" value="ECO:0007669"/>
    <property type="project" value="TreeGrafter"/>
</dbReference>
<feature type="compositionally biased region" description="Pro residues" evidence="4">
    <location>
        <begin position="72"/>
        <end position="84"/>
    </location>
</feature>
<evidence type="ECO:0000313" key="5">
    <source>
        <dbReference type="EMBL" id="KAF2275946.1"/>
    </source>
</evidence>
<dbReference type="GO" id="GO:0005655">
    <property type="term" value="C:nucleolar ribonuclease P complex"/>
    <property type="evidence" value="ECO:0007669"/>
    <property type="project" value="InterPro"/>
</dbReference>
<proteinExistence type="predicted"/>
<dbReference type="InterPro" id="IPR036882">
    <property type="entry name" value="Alba-like_dom_sf"/>
</dbReference>
<dbReference type="InterPro" id="IPR014612">
    <property type="entry name" value="Pop7/Rpp20"/>
</dbReference>
<feature type="compositionally biased region" description="Gly residues" evidence="4">
    <location>
        <begin position="195"/>
        <end position="209"/>
    </location>
</feature>
<dbReference type="RefSeq" id="XP_033653485.1">
    <property type="nucleotide sequence ID" value="XM_033802714.1"/>
</dbReference>
<keyword evidence="6" id="KW-1185">Reference proteome</keyword>
<dbReference type="GO" id="GO:0001682">
    <property type="term" value="P:tRNA 5'-leader removal"/>
    <property type="evidence" value="ECO:0007669"/>
    <property type="project" value="InterPro"/>
</dbReference>
<dbReference type="InterPro" id="IPR020241">
    <property type="entry name" value="RNase_P/MRP_Pop7_fungi"/>
</dbReference>
<dbReference type="Proteomes" id="UP000800097">
    <property type="component" value="Unassembled WGS sequence"/>
</dbReference>
<accession>A0A6A6JJT0</accession>
<dbReference type="AlphaFoldDB" id="A0A6A6JJT0"/>
<dbReference type="Gene3D" id="3.30.110.20">
    <property type="entry name" value="Alba-like domain"/>
    <property type="match status" value="1"/>
</dbReference>
<gene>
    <name evidence="5" type="ORF">EI97DRAFT_501683</name>
</gene>
<evidence type="ECO:0000256" key="3">
    <source>
        <dbReference type="ARBA" id="ARBA00023242"/>
    </source>
</evidence>
<feature type="compositionally biased region" description="Acidic residues" evidence="4">
    <location>
        <begin position="300"/>
        <end position="317"/>
    </location>
</feature>
<organism evidence="5 6">
    <name type="scientific">Westerdykella ornata</name>
    <dbReference type="NCBI Taxonomy" id="318751"/>
    <lineage>
        <taxon>Eukaryota</taxon>
        <taxon>Fungi</taxon>
        <taxon>Dikarya</taxon>
        <taxon>Ascomycota</taxon>
        <taxon>Pezizomycotina</taxon>
        <taxon>Dothideomycetes</taxon>
        <taxon>Pleosporomycetidae</taxon>
        <taxon>Pleosporales</taxon>
        <taxon>Sporormiaceae</taxon>
        <taxon>Westerdykella</taxon>
    </lineage>
</organism>
<dbReference type="PRINTS" id="PR01217">
    <property type="entry name" value="PRICHEXTENSN"/>
</dbReference>
<feature type="compositionally biased region" description="Polar residues" evidence="4">
    <location>
        <begin position="19"/>
        <end position="42"/>
    </location>
</feature>
<dbReference type="GO" id="GO:0000172">
    <property type="term" value="C:ribonuclease MRP complex"/>
    <property type="evidence" value="ECO:0007669"/>
    <property type="project" value="InterPro"/>
</dbReference>
<keyword evidence="2" id="KW-0819">tRNA processing</keyword>
<sequence length="381" mass="40890">MAPAPNPKQGKKRTRNGTEKPQQQSKTPPTSTLAPSEKPQTGSNTPPNTLTTHPTPQTHSSPNRPAGQQSQMPPPPRPNPPHPPSLSTAPKQDQQQSKSKIQKVPRLPPQTTKITTRPLPHPPIPSPFSASTSPKTIYITTTSPFIPAIKRIRGLLAEIKKREDQSTAATLSGRARNIYGRKSRSKTGTRRAGAGARGARGGGVPGVSGTGRPVMNLVPDGTLTERDVEAAIADSAASLASGGGTSMRKGRECVYIKATGRAIPRALEIGVYFQAQSDCGVRVEMGSVKAVDDIEVLPPEQDEGEGEEKEVRDEEGDVDMRDVGGEESTGREGKRLQEDLQKGEKEKRKKVTGKKASMPREDIPETRIRTLSAITVSVWSV</sequence>
<dbReference type="GO" id="GO:0006364">
    <property type="term" value="P:rRNA processing"/>
    <property type="evidence" value="ECO:0007669"/>
    <property type="project" value="TreeGrafter"/>
</dbReference>
<keyword evidence="3" id="KW-0539">Nucleus</keyword>
<evidence type="ECO:0000256" key="4">
    <source>
        <dbReference type="SAM" id="MobiDB-lite"/>
    </source>
</evidence>
<evidence type="ECO:0000256" key="2">
    <source>
        <dbReference type="ARBA" id="ARBA00022694"/>
    </source>
</evidence>
<dbReference type="PANTHER" id="PTHR28256:SF1">
    <property type="entry name" value="RIBONUCLEASES P_MRP PROTEIN SUBUNIT POP7"/>
    <property type="match status" value="1"/>
</dbReference>
<dbReference type="PANTHER" id="PTHR28256">
    <property type="entry name" value="RIBONUCLEASES P/MRP PROTEIN SUBUNIT POP7"/>
    <property type="match status" value="1"/>
</dbReference>
<protein>
    <submittedName>
        <fullName evidence="5">Uncharacterized protein</fullName>
    </submittedName>
</protein>